<evidence type="ECO:0000259" key="1">
    <source>
        <dbReference type="Pfam" id="PF03435"/>
    </source>
</evidence>
<accession>A0ABT2R5B7</accession>
<dbReference type="EMBL" id="ARXS01000053">
    <property type="protein sequence ID" value="MCU5784954.1"/>
    <property type="molecule type" value="Genomic_DNA"/>
</dbReference>
<protein>
    <submittedName>
        <fullName evidence="2">Saccharopine dehydrogenase</fullName>
    </submittedName>
</protein>
<dbReference type="InterPro" id="IPR036291">
    <property type="entry name" value="NAD(P)-bd_dom_sf"/>
</dbReference>
<dbReference type="RefSeq" id="WP_262462803.1">
    <property type="nucleotide sequence ID" value="NZ_ARXS01000053.1"/>
</dbReference>
<gene>
    <name evidence="2" type="ORF">MA04_04254</name>
</gene>
<sequence length="406" mass="44258">MASTKYDVTVFGATSFVGKILCRYLIETFGQELNWVAAARSRDKLDALKVELGTAGKNLHAVQADVTDEASLRALCEHTRVVISTVGPYALYGEPLVKICAETGTDYCDLTGEIQWVHKMLQRYEKAAKASGARIVHCCGFDSISSDMGVYHLQQQARERFGQPCNKVKMRLWDVKSGFGGSSAVSLLNVIKEAVSDPNVRKVMRNPYAICPPDYQPKLRQPDVKTAQRDPDFDVWVAPFIMAPVNTRVVQRSHALLGQAYGNDFTYEEAMVTGSGARGAFKASMLTAALGALVSGAAFGPTRKLMARLYLAPGAGPSPQAQEAGFYDLRFLGTTTDGRSLRTQVYDNRDPGYGSTVEMLGQAGACLAFDTPKDSYAGGFWTPASLFGDRLIPRLSKGIRFTVLDE</sequence>
<evidence type="ECO:0000313" key="3">
    <source>
        <dbReference type="Proteomes" id="UP001064106"/>
    </source>
</evidence>
<reference evidence="2" key="1">
    <citation type="submission" date="2012-09" db="EMBL/GenBank/DDBJ databases">
        <title>Genome Sequence of alkane-degrading Bacterium Alcanivorax balearicus MACL04.</title>
        <authorList>
            <person name="Lai Q."/>
            <person name="Shao Z."/>
        </authorList>
    </citation>
    <scope>NUCLEOTIDE SEQUENCE</scope>
    <source>
        <strain evidence="2">MACL04</strain>
    </source>
</reference>
<dbReference type="Gene3D" id="3.40.50.720">
    <property type="entry name" value="NAD(P)-binding Rossmann-like Domain"/>
    <property type="match status" value="1"/>
</dbReference>
<name>A0ABT2R5B7_9GAMM</name>
<dbReference type="PANTHER" id="PTHR12286">
    <property type="entry name" value="SACCHAROPINE DEHYDROGENASE-LIKE OXIDOREDUCTASE"/>
    <property type="match status" value="1"/>
</dbReference>
<dbReference type="SUPFAM" id="SSF51735">
    <property type="entry name" value="NAD(P)-binding Rossmann-fold domains"/>
    <property type="match status" value="1"/>
</dbReference>
<dbReference type="PANTHER" id="PTHR12286:SF5">
    <property type="entry name" value="SACCHAROPINE DEHYDROGENASE-LIKE OXIDOREDUCTASE"/>
    <property type="match status" value="1"/>
</dbReference>
<dbReference type="Proteomes" id="UP001064106">
    <property type="component" value="Unassembled WGS sequence"/>
</dbReference>
<dbReference type="InterPro" id="IPR005097">
    <property type="entry name" value="Sacchrp_dh_NADP-bd"/>
</dbReference>
<organism evidence="2 3">
    <name type="scientific">Alloalcanivorax balearicus MACL04</name>
    <dbReference type="NCBI Taxonomy" id="1177182"/>
    <lineage>
        <taxon>Bacteria</taxon>
        <taxon>Pseudomonadati</taxon>
        <taxon>Pseudomonadota</taxon>
        <taxon>Gammaproteobacteria</taxon>
        <taxon>Oceanospirillales</taxon>
        <taxon>Alcanivoracaceae</taxon>
        <taxon>Alloalcanivorax</taxon>
    </lineage>
</organism>
<dbReference type="InterPro" id="IPR051276">
    <property type="entry name" value="Saccharopine_DH-like_oxidrdct"/>
</dbReference>
<keyword evidence="3" id="KW-1185">Reference proteome</keyword>
<proteinExistence type="predicted"/>
<comment type="caution">
    <text evidence="2">The sequence shown here is derived from an EMBL/GenBank/DDBJ whole genome shotgun (WGS) entry which is preliminary data.</text>
</comment>
<dbReference type="Pfam" id="PF03435">
    <property type="entry name" value="Sacchrp_dh_NADP"/>
    <property type="match status" value="1"/>
</dbReference>
<evidence type="ECO:0000313" key="2">
    <source>
        <dbReference type="EMBL" id="MCU5784954.1"/>
    </source>
</evidence>
<feature type="domain" description="Saccharopine dehydrogenase NADP binding" evidence="1">
    <location>
        <begin position="9"/>
        <end position="136"/>
    </location>
</feature>